<reference evidence="5 6" key="1">
    <citation type="submission" date="2019-03" db="EMBL/GenBank/DDBJ databases">
        <title>Genomic Encyclopedia of Type Strains, Phase IV (KMG-IV): sequencing the most valuable type-strain genomes for metagenomic binning, comparative biology and taxonomic classification.</title>
        <authorList>
            <person name="Goeker M."/>
        </authorList>
    </citation>
    <scope>NUCLEOTIDE SEQUENCE [LARGE SCALE GENOMIC DNA]</scope>
    <source>
        <strain evidence="5 6">DSM 45765</strain>
    </source>
</reference>
<dbReference type="AlphaFoldDB" id="A0A4R2QMY9"/>
<accession>A0A4R2QMY9</accession>
<sequence length="530" mass="55988">MTDLSPDTPVLVGVGQASERVDDAGYQRRSAVELAAAAARAALADADADVGAGELATAIDTVAGVRQFEISAPGMPALLGKSDNYPRSVAKRLGAEPRRAILEVVGGQAPQHLVTELAGTIAAGAAEVALVFGAEAISTARHLATAADRPDFTEHVAGDLEDRGYGFPGVYSSQFATHGLLEPASQYALCDNARRARLGMSRADYALAMGELFAPFTKVASANPHAAAPVERDTRELATPSERNRMITDPYTRFLISREQVNQGAAALLMSVGAARRLGVPTDNWVFLHGHADVHEQEPIDRADLSAAPASVLAIKHALEVAGIDLDKVSALDLYSCFPIAVFAICDGLGLAPDDPRGLTLTGGLPFFGGAGNNYSMHAIAEAAARVRAEPGSYALVGANGGVLGKYSAGIYSTTPTPWRADRSDELQAEVDAWPAPEQAEEADGWARIETYTVKYARDGQHTGIVLGRLEQDDRRFVARAADDDAEMLALLAVDEPIGRRVYVRSFGFGNRVTTGEARMDELFPAQPAG</sequence>
<dbReference type="PANTHER" id="PTHR18919">
    <property type="entry name" value="ACETYL-COA C-ACYLTRANSFERASE"/>
    <property type="match status" value="1"/>
</dbReference>
<dbReference type="EMBL" id="SLXQ01000008">
    <property type="protein sequence ID" value="TCP49948.1"/>
    <property type="molecule type" value="Genomic_DNA"/>
</dbReference>
<evidence type="ECO:0000256" key="1">
    <source>
        <dbReference type="ARBA" id="ARBA00010982"/>
    </source>
</evidence>
<dbReference type="Pfam" id="PF18313">
    <property type="entry name" value="TLP1_add_C"/>
    <property type="match status" value="1"/>
</dbReference>
<dbReference type="OrthoDB" id="4470569at2"/>
<dbReference type="RefSeq" id="WP_132878271.1">
    <property type="nucleotide sequence ID" value="NZ_SLXQ01000008.1"/>
</dbReference>
<keyword evidence="3" id="KW-0012">Acyltransferase</keyword>
<proteinExistence type="inferred from homology"/>
<dbReference type="InterPro" id="IPR040771">
    <property type="entry name" value="TLP1_add_C"/>
</dbReference>
<dbReference type="GO" id="GO:0016746">
    <property type="term" value="F:acyltransferase activity"/>
    <property type="evidence" value="ECO:0007669"/>
    <property type="project" value="UniProtKB-KW"/>
</dbReference>
<keyword evidence="2 5" id="KW-0808">Transferase</keyword>
<protein>
    <submittedName>
        <fullName evidence="5">Acetyl-CoA C-acetyltransferase</fullName>
    </submittedName>
</protein>
<evidence type="ECO:0000259" key="4">
    <source>
        <dbReference type="Pfam" id="PF18313"/>
    </source>
</evidence>
<evidence type="ECO:0000256" key="2">
    <source>
        <dbReference type="ARBA" id="ARBA00022679"/>
    </source>
</evidence>
<evidence type="ECO:0000313" key="6">
    <source>
        <dbReference type="Proteomes" id="UP000294911"/>
    </source>
</evidence>
<dbReference type="Gene3D" id="3.40.47.10">
    <property type="match status" value="1"/>
</dbReference>
<evidence type="ECO:0000256" key="3">
    <source>
        <dbReference type="ARBA" id="ARBA00023315"/>
    </source>
</evidence>
<feature type="domain" description="Thiolase-like protein type 1 additional C-terminal" evidence="4">
    <location>
        <begin position="426"/>
        <end position="506"/>
    </location>
</feature>
<dbReference type="Gene3D" id="2.40.50.840">
    <property type="match status" value="1"/>
</dbReference>
<gene>
    <name evidence="5" type="ORF">EV191_10834</name>
</gene>
<comment type="similarity">
    <text evidence="1">Belongs to the thiolase-like superfamily. Thiolase family.</text>
</comment>
<dbReference type="InterPro" id="IPR016039">
    <property type="entry name" value="Thiolase-like"/>
</dbReference>
<dbReference type="SUPFAM" id="SSF53901">
    <property type="entry name" value="Thiolase-like"/>
    <property type="match status" value="2"/>
</dbReference>
<evidence type="ECO:0000313" key="5">
    <source>
        <dbReference type="EMBL" id="TCP49948.1"/>
    </source>
</evidence>
<dbReference type="NCBIfam" id="NF006105">
    <property type="entry name" value="PRK08257.1-4"/>
    <property type="match status" value="1"/>
</dbReference>
<keyword evidence="6" id="KW-1185">Reference proteome</keyword>
<dbReference type="Proteomes" id="UP000294911">
    <property type="component" value="Unassembled WGS sequence"/>
</dbReference>
<organism evidence="5 6">
    <name type="scientific">Tamaricihabitans halophyticus</name>
    <dbReference type="NCBI Taxonomy" id="1262583"/>
    <lineage>
        <taxon>Bacteria</taxon>
        <taxon>Bacillati</taxon>
        <taxon>Actinomycetota</taxon>
        <taxon>Actinomycetes</taxon>
        <taxon>Pseudonocardiales</taxon>
        <taxon>Pseudonocardiaceae</taxon>
        <taxon>Tamaricihabitans</taxon>
    </lineage>
</organism>
<comment type="caution">
    <text evidence="5">The sequence shown here is derived from an EMBL/GenBank/DDBJ whole genome shotgun (WGS) entry which is preliminary data.</text>
</comment>
<name>A0A4R2QMY9_9PSEU</name>
<dbReference type="PANTHER" id="PTHR18919:SF139">
    <property type="entry name" value="THIOLASE-LIKE PROTEIN TYPE 1 ADDITIONAL C-TERMINAL DOMAIN-CONTAINING PROTEIN"/>
    <property type="match status" value="1"/>
</dbReference>